<name>A0A6A5RA69_9PLEO</name>
<dbReference type="Proteomes" id="UP000800082">
    <property type="component" value="Unassembled WGS sequence"/>
</dbReference>
<reference evidence="1" key="1">
    <citation type="journal article" date="2020" name="Stud. Mycol.">
        <title>101 Dothideomycetes genomes: a test case for predicting lifestyles and emergence of pathogens.</title>
        <authorList>
            <person name="Haridas S."/>
            <person name="Albert R."/>
            <person name="Binder M."/>
            <person name="Bloem J."/>
            <person name="Labutti K."/>
            <person name="Salamov A."/>
            <person name="Andreopoulos B."/>
            <person name="Baker S."/>
            <person name="Barry K."/>
            <person name="Bills G."/>
            <person name="Bluhm B."/>
            <person name="Cannon C."/>
            <person name="Castanera R."/>
            <person name="Culley D."/>
            <person name="Daum C."/>
            <person name="Ezra D."/>
            <person name="Gonzalez J."/>
            <person name="Henrissat B."/>
            <person name="Kuo A."/>
            <person name="Liang C."/>
            <person name="Lipzen A."/>
            <person name="Lutzoni F."/>
            <person name="Magnuson J."/>
            <person name="Mondo S."/>
            <person name="Nolan M."/>
            <person name="Ohm R."/>
            <person name="Pangilinan J."/>
            <person name="Park H.-J."/>
            <person name="Ramirez L."/>
            <person name="Alfaro M."/>
            <person name="Sun H."/>
            <person name="Tritt A."/>
            <person name="Yoshinaga Y."/>
            <person name="Zwiers L.-H."/>
            <person name="Turgeon B."/>
            <person name="Goodwin S."/>
            <person name="Spatafora J."/>
            <person name="Crous P."/>
            <person name="Grigoriev I."/>
        </authorList>
    </citation>
    <scope>NUCLEOTIDE SEQUENCE</scope>
    <source>
        <strain evidence="1">CBS 183.55</strain>
    </source>
</reference>
<sequence>MLGSLMLASNSGQSSLFKYSSYLVHSSHRAALSFSLSSIVVFAQSSTLAHVLAISSPTRAHAASPSVGTGCGLLSRL</sequence>
<proteinExistence type="predicted"/>
<protein>
    <submittedName>
        <fullName evidence="1">Uncharacterized protein</fullName>
    </submittedName>
</protein>
<organism evidence="1 2">
    <name type="scientific">Didymella exigua CBS 183.55</name>
    <dbReference type="NCBI Taxonomy" id="1150837"/>
    <lineage>
        <taxon>Eukaryota</taxon>
        <taxon>Fungi</taxon>
        <taxon>Dikarya</taxon>
        <taxon>Ascomycota</taxon>
        <taxon>Pezizomycotina</taxon>
        <taxon>Dothideomycetes</taxon>
        <taxon>Pleosporomycetidae</taxon>
        <taxon>Pleosporales</taxon>
        <taxon>Pleosporineae</taxon>
        <taxon>Didymellaceae</taxon>
        <taxon>Didymella</taxon>
    </lineage>
</organism>
<evidence type="ECO:0000313" key="2">
    <source>
        <dbReference type="Proteomes" id="UP000800082"/>
    </source>
</evidence>
<gene>
    <name evidence="1" type="ORF">M421DRAFT_403504</name>
</gene>
<accession>A0A6A5RA69</accession>
<dbReference type="RefSeq" id="XP_033444482.1">
    <property type="nucleotide sequence ID" value="XM_033590261.1"/>
</dbReference>
<evidence type="ECO:0000313" key="1">
    <source>
        <dbReference type="EMBL" id="KAF1924229.1"/>
    </source>
</evidence>
<dbReference type="EMBL" id="ML978995">
    <property type="protein sequence ID" value="KAF1924229.1"/>
    <property type="molecule type" value="Genomic_DNA"/>
</dbReference>
<dbReference type="AlphaFoldDB" id="A0A6A5RA69"/>
<dbReference type="GeneID" id="54347922"/>
<keyword evidence="2" id="KW-1185">Reference proteome</keyword>